<keyword evidence="2" id="KW-1185">Reference proteome</keyword>
<proteinExistence type="predicted"/>
<protein>
    <submittedName>
        <fullName evidence="1">Uncharacterized protein</fullName>
    </submittedName>
</protein>
<dbReference type="Proteomes" id="UP001412067">
    <property type="component" value="Unassembled WGS sequence"/>
</dbReference>
<sequence>MSCYRRAVPHYCRVVEDVSHQRTVYDEQSHRHAAAFKEGLQTNQLCYRLWKRSSSDHRRRTAPFSLSRLLVGVAGLPSSSDLPSAISSNVEGLSFEDGRPLLQRSPTA</sequence>
<comment type="caution">
    <text evidence="1">The sequence shown here is derived from an EMBL/GenBank/DDBJ whole genome shotgun (WGS) entry which is preliminary data.</text>
</comment>
<organism evidence="1 2">
    <name type="scientific">Platanthera guangdongensis</name>
    <dbReference type="NCBI Taxonomy" id="2320717"/>
    <lineage>
        <taxon>Eukaryota</taxon>
        <taxon>Viridiplantae</taxon>
        <taxon>Streptophyta</taxon>
        <taxon>Embryophyta</taxon>
        <taxon>Tracheophyta</taxon>
        <taxon>Spermatophyta</taxon>
        <taxon>Magnoliopsida</taxon>
        <taxon>Liliopsida</taxon>
        <taxon>Asparagales</taxon>
        <taxon>Orchidaceae</taxon>
        <taxon>Orchidoideae</taxon>
        <taxon>Orchideae</taxon>
        <taxon>Orchidinae</taxon>
        <taxon>Platanthera</taxon>
    </lineage>
</organism>
<dbReference type="EMBL" id="JBBWWR010000019">
    <property type="protein sequence ID" value="KAK8941920.1"/>
    <property type="molecule type" value="Genomic_DNA"/>
</dbReference>
<reference evidence="1 2" key="1">
    <citation type="journal article" date="2022" name="Nat. Plants">
        <title>Genomes of leafy and leafless Platanthera orchids illuminate the evolution of mycoheterotrophy.</title>
        <authorList>
            <person name="Li M.H."/>
            <person name="Liu K.W."/>
            <person name="Li Z."/>
            <person name="Lu H.C."/>
            <person name="Ye Q.L."/>
            <person name="Zhang D."/>
            <person name="Wang J.Y."/>
            <person name="Li Y.F."/>
            <person name="Zhong Z.M."/>
            <person name="Liu X."/>
            <person name="Yu X."/>
            <person name="Liu D.K."/>
            <person name="Tu X.D."/>
            <person name="Liu B."/>
            <person name="Hao Y."/>
            <person name="Liao X.Y."/>
            <person name="Jiang Y.T."/>
            <person name="Sun W.H."/>
            <person name="Chen J."/>
            <person name="Chen Y.Q."/>
            <person name="Ai Y."/>
            <person name="Zhai J.W."/>
            <person name="Wu S.S."/>
            <person name="Zhou Z."/>
            <person name="Hsiao Y.Y."/>
            <person name="Wu W.L."/>
            <person name="Chen Y.Y."/>
            <person name="Lin Y.F."/>
            <person name="Hsu J.L."/>
            <person name="Li C.Y."/>
            <person name="Wang Z.W."/>
            <person name="Zhao X."/>
            <person name="Zhong W.Y."/>
            <person name="Ma X.K."/>
            <person name="Ma L."/>
            <person name="Huang J."/>
            <person name="Chen G.Z."/>
            <person name="Huang M.Z."/>
            <person name="Huang L."/>
            <person name="Peng D.H."/>
            <person name="Luo Y.B."/>
            <person name="Zou S.Q."/>
            <person name="Chen S.P."/>
            <person name="Lan S."/>
            <person name="Tsai W.C."/>
            <person name="Van de Peer Y."/>
            <person name="Liu Z.J."/>
        </authorList>
    </citation>
    <scope>NUCLEOTIDE SEQUENCE [LARGE SCALE GENOMIC DNA]</scope>
    <source>
        <strain evidence="1">Lor288</strain>
    </source>
</reference>
<gene>
    <name evidence="1" type="ORF">KSP40_PGU000828</name>
</gene>
<accession>A0ABR2LIK5</accession>
<evidence type="ECO:0000313" key="2">
    <source>
        <dbReference type="Proteomes" id="UP001412067"/>
    </source>
</evidence>
<name>A0ABR2LIK5_9ASPA</name>
<evidence type="ECO:0000313" key="1">
    <source>
        <dbReference type="EMBL" id="KAK8941920.1"/>
    </source>
</evidence>